<reference evidence="1" key="1">
    <citation type="submission" date="2021-12" db="EMBL/GenBank/DDBJ databases">
        <title>Description of Gramella crocea sp. nov., a new bacterium isolated from activated sludge.</title>
        <authorList>
            <person name="Zhang X."/>
        </authorList>
    </citation>
    <scope>NUCLEOTIDE SEQUENCE</scope>
    <source>
        <strain evidence="1">YB25</strain>
    </source>
</reference>
<proteinExistence type="predicted"/>
<evidence type="ECO:0000313" key="2">
    <source>
        <dbReference type="Proteomes" id="UP001139344"/>
    </source>
</evidence>
<dbReference type="Proteomes" id="UP001139344">
    <property type="component" value="Unassembled WGS sequence"/>
</dbReference>
<gene>
    <name evidence="1" type="ORF">LU635_17190</name>
</gene>
<protein>
    <submittedName>
        <fullName evidence="1">Uncharacterized protein</fullName>
    </submittedName>
</protein>
<evidence type="ECO:0000313" key="1">
    <source>
        <dbReference type="EMBL" id="MCG9973389.1"/>
    </source>
</evidence>
<sequence length="209" mass="24038">MKNVILFTFMLCLGYTGLSQIKKPTAIKTTQLKNLKLSDAQLKNMNAKEISNLPITKVDRGKLVILEPNESWNLNAPVLKDKDLYVKSLFGLYDSGNSYEIHPIFVHDTRNGFTRMEYMTLQFRPEANQRYRLLISLEPGSYPNHHIMFNTGGANRAFQVNDQYDEILLDFMADGNQFAISNLVKRNESNLLKIHQPLKIQSIELDKVE</sequence>
<name>A0A9X1UZZ1_9FLAO</name>
<organism evidence="1 2">
    <name type="scientific">Christiangramia crocea</name>
    <dbReference type="NCBI Taxonomy" id="2904124"/>
    <lineage>
        <taxon>Bacteria</taxon>
        <taxon>Pseudomonadati</taxon>
        <taxon>Bacteroidota</taxon>
        <taxon>Flavobacteriia</taxon>
        <taxon>Flavobacteriales</taxon>
        <taxon>Flavobacteriaceae</taxon>
        <taxon>Christiangramia</taxon>
    </lineage>
</organism>
<dbReference type="RefSeq" id="WP_240100846.1">
    <property type="nucleotide sequence ID" value="NZ_JAJSON010000032.1"/>
</dbReference>
<accession>A0A9X1UZZ1</accession>
<keyword evidence="2" id="KW-1185">Reference proteome</keyword>
<dbReference type="AlphaFoldDB" id="A0A9X1UZZ1"/>
<dbReference type="EMBL" id="JAJSON010000032">
    <property type="protein sequence ID" value="MCG9973389.1"/>
    <property type="molecule type" value="Genomic_DNA"/>
</dbReference>
<comment type="caution">
    <text evidence="1">The sequence shown here is derived from an EMBL/GenBank/DDBJ whole genome shotgun (WGS) entry which is preliminary data.</text>
</comment>